<dbReference type="RefSeq" id="WP_182387738.1">
    <property type="nucleotide sequence ID" value="NZ_JACGDG010000043.1"/>
</dbReference>
<proteinExistence type="predicted"/>
<protein>
    <recommendedName>
        <fullName evidence="1">Glyoxalase-related protein domain-containing protein</fullName>
    </recommendedName>
</protein>
<dbReference type="InterPro" id="IPR045517">
    <property type="entry name" value="Glyoxalase_8"/>
</dbReference>
<evidence type="ECO:0000259" key="1">
    <source>
        <dbReference type="Pfam" id="PF20066"/>
    </source>
</evidence>
<accession>A0A7W2QLR9</accession>
<dbReference type="AlphaFoldDB" id="A0A7W2QLR9"/>
<dbReference type="EMBL" id="JACGDG010000043">
    <property type="protein sequence ID" value="MBA6119308.1"/>
    <property type="molecule type" value="Genomic_DNA"/>
</dbReference>
<dbReference type="Pfam" id="PF20066">
    <property type="entry name" value="Glyoxalase_8"/>
    <property type="match status" value="1"/>
</dbReference>
<reference evidence="2 3" key="1">
    <citation type="submission" date="2020-07" db="EMBL/GenBank/DDBJ databases">
        <title>Diversity of carbapenemase encoding genes among Pseudomonas putida group clinical isolates in a tertiary Brazilian hospital.</title>
        <authorList>
            <person name="Alberto-Lei F."/>
            <person name="Nodari C.S."/>
            <person name="Streling A.P."/>
            <person name="Paulino J.T."/>
            <person name="Bessa-Neto F.O."/>
            <person name="Cayo R."/>
            <person name="Gales A.C."/>
        </authorList>
    </citation>
    <scope>NUCLEOTIDE SEQUENCE [LARGE SCALE GENOMIC DNA]</scope>
    <source>
        <strain evidence="2 3">12464</strain>
    </source>
</reference>
<name>A0A7W2QLR9_PSEPU</name>
<dbReference type="Proteomes" id="UP000553948">
    <property type="component" value="Unassembled WGS sequence"/>
</dbReference>
<comment type="caution">
    <text evidence="2">The sequence shown here is derived from an EMBL/GenBank/DDBJ whole genome shotgun (WGS) entry which is preliminary data.</text>
</comment>
<feature type="domain" description="Glyoxalase-related protein" evidence="1">
    <location>
        <begin position="3"/>
        <end position="53"/>
    </location>
</feature>
<sequence length="258" mass="28415">MATENLKPRAKRLRAAIAELLNVSVTHSQSLELVAKEENYPNWDAACACVGRQVLSNARVTSCSILVDIQRDQTPSIASIFGRDEAVPRELSRLLDLSDGSGALVLVAAATWQGKSTTARLVMNEFGLRKEEQSSNLDNLRRLKIIDEVRDGDGAFQAVALALAGVKVVATIHAVHGVERLRVLLRQHRFGESLLDRLLEGGQVLSIQQELAWIDPEYRQQSLQIRDQFSAAVRAFMVTVRPTHLPDPDAKGDGVHLI</sequence>
<evidence type="ECO:0000313" key="2">
    <source>
        <dbReference type="EMBL" id="MBA6119308.1"/>
    </source>
</evidence>
<organism evidence="2 3">
    <name type="scientific">Pseudomonas putida</name>
    <name type="common">Arthrobacter siderocapsulatus</name>
    <dbReference type="NCBI Taxonomy" id="303"/>
    <lineage>
        <taxon>Bacteria</taxon>
        <taxon>Pseudomonadati</taxon>
        <taxon>Pseudomonadota</taxon>
        <taxon>Gammaproteobacteria</taxon>
        <taxon>Pseudomonadales</taxon>
        <taxon>Pseudomonadaceae</taxon>
        <taxon>Pseudomonas</taxon>
    </lineage>
</organism>
<evidence type="ECO:0000313" key="3">
    <source>
        <dbReference type="Proteomes" id="UP000553948"/>
    </source>
</evidence>
<gene>
    <name evidence="2" type="ORF">H4C47_26770</name>
</gene>